<keyword evidence="1" id="KW-0812">Transmembrane</keyword>
<evidence type="ECO:0000313" key="2">
    <source>
        <dbReference type="EMBL" id="VVC91904.1"/>
    </source>
</evidence>
<dbReference type="Proteomes" id="UP000324832">
    <property type="component" value="Unassembled WGS sequence"/>
</dbReference>
<organism evidence="2 3">
    <name type="scientific">Leptidea sinapis</name>
    <dbReference type="NCBI Taxonomy" id="189913"/>
    <lineage>
        <taxon>Eukaryota</taxon>
        <taxon>Metazoa</taxon>
        <taxon>Ecdysozoa</taxon>
        <taxon>Arthropoda</taxon>
        <taxon>Hexapoda</taxon>
        <taxon>Insecta</taxon>
        <taxon>Pterygota</taxon>
        <taxon>Neoptera</taxon>
        <taxon>Endopterygota</taxon>
        <taxon>Lepidoptera</taxon>
        <taxon>Glossata</taxon>
        <taxon>Ditrysia</taxon>
        <taxon>Papilionoidea</taxon>
        <taxon>Pieridae</taxon>
        <taxon>Dismorphiinae</taxon>
        <taxon>Leptidea</taxon>
    </lineage>
</organism>
<dbReference type="EMBL" id="FZQP02001138">
    <property type="protein sequence ID" value="VVC91904.1"/>
    <property type="molecule type" value="Genomic_DNA"/>
</dbReference>
<gene>
    <name evidence="2" type="ORF">LSINAPIS_LOCUS4459</name>
</gene>
<keyword evidence="1" id="KW-1133">Transmembrane helix</keyword>
<protein>
    <submittedName>
        <fullName evidence="2">Uncharacterized protein</fullName>
    </submittedName>
</protein>
<keyword evidence="1" id="KW-0472">Membrane</keyword>
<evidence type="ECO:0000313" key="3">
    <source>
        <dbReference type="Proteomes" id="UP000324832"/>
    </source>
</evidence>
<name>A0A5E4Q316_9NEOP</name>
<proteinExistence type="predicted"/>
<accession>A0A5E4Q316</accession>
<evidence type="ECO:0000256" key="1">
    <source>
        <dbReference type="SAM" id="Phobius"/>
    </source>
</evidence>
<dbReference type="AlphaFoldDB" id="A0A5E4Q316"/>
<keyword evidence="3" id="KW-1185">Reference proteome</keyword>
<reference evidence="2 3" key="1">
    <citation type="submission" date="2017-07" db="EMBL/GenBank/DDBJ databases">
        <authorList>
            <person name="Talla V."/>
            <person name="Backstrom N."/>
        </authorList>
    </citation>
    <scope>NUCLEOTIDE SEQUENCE [LARGE SCALE GENOMIC DNA]</scope>
</reference>
<sequence>MIRPVRIQIPLKMFLYGYFVIVAMIFHDAHQTEFIGHGTAVGQDTNSESKVQQYFYELLGVTEKKPIQKNNPYHAFGPAIRAGLNRTHGHDQGCKEGRCFFFGNCGGSFIFGKRRGC</sequence>
<feature type="transmembrane region" description="Helical" evidence="1">
    <location>
        <begin position="9"/>
        <end position="27"/>
    </location>
</feature>